<organism evidence="2 3">
    <name type="scientific">[Eubacterium] hominis</name>
    <dbReference type="NCBI Taxonomy" id="2764325"/>
    <lineage>
        <taxon>Bacteria</taxon>
        <taxon>Bacillati</taxon>
        <taxon>Bacillota</taxon>
        <taxon>Erysipelotrichia</taxon>
        <taxon>Erysipelotrichales</taxon>
        <taxon>Erysipelotrichaceae</taxon>
        <taxon>Amedibacillus</taxon>
    </lineage>
</organism>
<dbReference type="KEGG" id="ehn:H9Q80_15030"/>
<gene>
    <name evidence="2" type="ORF">H9Q80_15030</name>
</gene>
<keyword evidence="1" id="KW-0732">Signal</keyword>
<dbReference type="PROSITE" id="PS51257">
    <property type="entry name" value="PROKAR_LIPOPROTEIN"/>
    <property type="match status" value="1"/>
</dbReference>
<sequence length="201" mass="22731">MNIKKLLAIAGLVLMPVTLQGCTSNSITPTETVKEFLDGYHDRDNTKIAANSTWKDYDATALELRDEDYMEDVDQQLQKKVYDMMLDFSHKEEKETIDEDKASVEVTLTMYDFSAVMDKGMKEAAKKADELSKKSDVDDKEIQKQILTVLFDNMAKASKDKTIHVTVDLVKEHGDWKVSDNNTALTDALLQNTQSIQNIAK</sequence>
<evidence type="ECO:0000313" key="3">
    <source>
        <dbReference type="Proteomes" id="UP000515856"/>
    </source>
</evidence>
<dbReference type="EMBL" id="CP060636">
    <property type="protein sequence ID" value="QNM11547.1"/>
    <property type="molecule type" value="Genomic_DNA"/>
</dbReference>
<keyword evidence="3" id="KW-1185">Reference proteome</keyword>
<protein>
    <submittedName>
        <fullName evidence="2">HAMP domain-containing histidine kinase</fullName>
    </submittedName>
</protein>
<feature type="signal peptide" evidence="1">
    <location>
        <begin position="1"/>
        <end position="21"/>
    </location>
</feature>
<evidence type="ECO:0000256" key="1">
    <source>
        <dbReference type="SAM" id="SignalP"/>
    </source>
</evidence>
<feature type="chain" id="PRO_5038602856" evidence="1">
    <location>
        <begin position="22"/>
        <end position="201"/>
    </location>
</feature>
<keyword evidence="2" id="KW-0808">Transferase</keyword>
<dbReference type="GO" id="GO:0016301">
    <property type="term" value="F:kinase activity"/>
    <property type="evidence" value="ECO:0007669"/>
    <property type="project" value="UniProtKB-KW"/>
</dbReference>
<dbReference type="RefSeq" id="WP_117452435.1">
    <property type="nucleotide sequence ID" value="NZ_CP060636.1"/>
</dbReference>
<dbReference type="AlphaFoldDB" id="A0A7G9GL65"/>
<evidence type="ECO:0000313" key="2">
    <source>
        <dbReference type="EMBL" id="QNM11547.1"/>
    </source>
</evidence>
<name>A0A7G9GL65_9FIRM</name>
<reference evidence="2 3" key="1">
    <citation type="submission" date="2020-08" db="EMBL/GenBank/DDBJ databases">
        <authorList>
            <person name="Liu C."/>
            <person name="Sun Q."/>
        </authorList>
    </citation>
    <scope>NUCLEOTIDE SEQUENCE [LARGE SCALE GENOMIC DNA]</scope>
    <source>
        <strain evidence="2 3">NSJ-61</strain>
    </source>
</reference>
<accession>A0A7G9GL65</accession>
<dbReference type="Proteomes" id="UP000515856">
    <property type="component" value="Chromosome"/>
</dbReference>
<keyword evidence="2" id="KW-0418">Kinase</keyword>
<proteinExistence type="predicted"/>